<dbReference type="SUPFAM" id="SSF48403">
    <property type="entry name" value="Ankyrin repeat"/>
    <property type="match status" value="3"/>
</dbReference>
<reference evidence="4 5" key="1">
    <citation type="journal article" date="2017" name="Virus Genes">
        <title>Characterization of Eptesipoxvirus, a novel poxvirus from a microchiropteran bat.</title>
        <authorList>
            <person name="Tu S.L."/>
            <person name="Nakazawa Y."/>
            <person name="Gao J."/>
            <person name="Wilkins K."/>
            <person name="Gallardo-Romero N."/>
            <person name="Li Y."/>
            <person name="Emerson G.L."/>
            <person name="Carroll D.S."/>
            <person name="Upton C."/>
        </authorList>
    </citation>
    <scope>NUCLEOTIDE SEQUENCE [LARGE SCALE GENOMIC DNA]</scope>
    <source>
        <strain evidence="4 5">Washington</strain>
    </source>
</reference>
<feature type="repeat" description="ANK" evidence="3">
    <location>
        <begin position="372"/>
        <end position="404"/>
    </location>
</feature>
<accession>A0A220T6P4</accession>
<evidence type="ECO:0000256" key="1">
    <source>
        <dbReference type="ARBA" id="ARBA00022737"/>
    </source>
</evidence>
<dbReference type="EMBL" id="KY747497">
    <property type="protein sequence ID" value="ASK51380.1"/>
    <property type="molecule type" value="Genomic_DNA"/>
</dbReference>
<evidence type="ECO:0000256" key="2">
    <source>
        <dbReference type="ARBA" id="ARBA00023043"/>
    </source>
</evidence>
<dbReference type="Pfam" id="PF12796">
    <property type="entry name" value="Ank_2"/>
    <property type="match status" value="3"/>
</dbReference>
<dbReference type="PANTHER" id="PTHR24126">
    <property type="entry name" value="ANKYRIN REPEAT, PH AND SEC7 DOMAIN CONTAINING PROTEIN SECG-RELATED"/>
    <property type="match status" value="1"/>
</dbReference>
<dbReference type="OrthoDB" id="3159at10239"/>
<keyword evidence="5" id="KW-1185">Reference proteome</keyword>
<dbReference type="InterPro" id="IPR036770">
    <property type="entry name" value="Ankyrin_rpt-contain_sf"/>
</dbReference>
<name>A0A220T6P4_9POXV</name>
<protein>
    <submittedName>
        <fullName evidence="4">Ankyrin repeat protein</fullName>
    </submittedName>
</protein>
<dbReference type="PANTHER" id="PTHR24126:SF14">
    <property type="entry name" value="ANK_REP_REGION DOMAIN-CONTAINING PROTEIN"/>
    <property type="match status" value="1"/>
</dbReference>
<dbReference type="SMART" id="SM00248">
    <property type="entry name" value="ANK"/>
    <property type="match status" value="11"/>
</dbReference>
<dbReference type="Proteomes" id="UP000217428">
    <property type="component" value="Segment"/>
</dbReference>
<gene>
    <name evidence="4" type="ORF">EPTV-WA-179</name>
</gene>
<proteinExistence type="predicted"/>
<feature type="repeat" description="ANK" evidence="3">
    <location>
        <begin position="231"/>
        <end position="264"/>
    </location>
</feature>
<keyword evidence="2 3" id="KW-0040">ANK repeat</keyword>
<dbReference type="InterPro" id="IPR002110">
    <property type="entry name" value="Ankyrin_rpt"/>
</dbReference>
<dbReference type="PROSITE" id="PS50088">
    <property type="entry name" value="ANK_REPEAT"/>
    <property type="match status" value="3"/>
</dbReference>
<sequence>MEMLKDIDAHTYKRVSAISKLSKQSYEYPLHACIFNKEGIDKAKSIIKQGNVINSCTKLYNMTALHYAVYCNDFEMVKFLIEECGENINNVDSDNYNALMYTIFGNCYDNVKMLEYLIQKGINITNINNNGDSLLHIIANTKHNTSKLIKLLVNNGLSVNHKNIYEITPIMIVTYNGNINLIKLFVELGANIHDITVHGSLFHLIPICSTTVEIAQLFIINGININSLNYENDTPLHILCSKSPKKDHVKFYIDNGANVNAQNKNGDTPLHVYFILSYIINKDIVNIFTNNNIDLTIINNNNHNVLSQYIYRNDNVYKAIIRLLCTQNFDITYKYGNDKLPILIKLIKLCTYRSIDFWLSKYYETINIPDNDGNYPIHYAASNVDSTILELLLKYNINTNIKNNNGETPLHKAVCTNINNVNMLINYGTKFTTTNDGHTVLMYAAKYKYIHILEKLINLNNENISSVTKTGNSVFSYIALHKNQKEMLYILKLHPTLESIIISVKKVYDSINMCSRMQTVLSTVLLYYTDFHNYFVPYHTDYKCKEYIDQCIKEINLMKQTKINNITLYNIVINEYKNIYNQYINTISFNIYQHIITQAINKKF</sequence>
<dbReference type="PROSITE" id="PS50297">
    <property type="entry name" value="ANK_REP_REGION"/>
    <property type="match status" value="3"/>
</dbReference>
<evidence type="ECO:0000313" key="4">
    <source>
        <dbReference type="EMBL" id="ASK51380.1"/>
    </source>
</evidence>
<organism evidence="4 5">
    <name type="scientific">Eptesipox virus</name>
    <dbReference type="NCBI Taxonomy" id="1329402"/>
    <lineage>
        <taxon>Viruses</taxon>
        <taxon>Varidnaviria</taxon>
        <taxon>Bamfordvirae</taxon>
        <taxon>Nucleocytoviricota</taxon>
        <taxon>Pokkesviricetes</taxon>
        <taxon>Chitovirales</taxon>
        <taxon>Poxviridae</taxon>
        <taxon>Chordopoxvirinae</taxon>
        <taxon>Vespertilionpoxvirus</taxon>
        <taxon>Vespertilionpoxvirus eptesipox</taxon>
    </lineage>
</organism>
<keyword evidence="1" id="KW-0677">Repeat</keyword>
<feature type="repeat" description="ANK" evidence="3">
    <location>
        <begin position="130"/>
        <end position="164"/>
    </location>
</feature>
<evidence type="ECO:0000256" key="3">
    <source>
        <dbReference type="PROSITE-ProRule" id="PRU00023"/>
    </source>
</evidence>
<evidence type="ECO:0000313" key="5">
    <source>
        <dbReference type="Proteomes" id="UP000217428"/>
    </source>
</evidence>
<dbReference type="Gene3D" id="1.25.40.20">
    <property type="entry name" value="Ankyrin repeat-containing domain"/>
    <property type="match status" value="3"/>
</dbReference>